<dbReference type="InterPro" id="IPR038371">
    <property type="entry name" value="Cu_polyphenol_OxRdtase_sf"/>
</dbReference>
<reference evidence="12 13" key="1">
    <citation type="submission" date="2015-09" db="EMBL/GenBank/DDBJ databases">
        <authorList>
            <consortium name="Pathogen Informatics"/>
        </authorList>
    </citation>
    <scope>NUCLEOTIDE SEQUENCE [LARGE SCALE GENOMIC DNA]</scope>
    <source>
        <strain evidence="12 13">2789STDY5834856</strain>
    </source>
</reference>
<evidence type="ECO:0000256" key="10">
    <source>
        <dbReference type="ARBA" id="ARBA00049893"/>
    </source>
</evidence>
<dbReference type="GO" id="GO:0005507">
    <property type="term" value="F:copper ion binding"/>
    <property type="evidence" value="ECO:0007669"/>
    <property type="project" value="TreeGrafter"/>
</dbReference>
<comment type="catalytic activity">
    <reaction evidence="10">
        <text>S-methyl-5'-thioadenosine + phosphate = 5-(methylsulfanyl)-alpha-D-ribose 1-phosphate + adenine</text>
        <dbReference type="Rhea" id="RHEA:11852"/>
        <dbReference type="ChEBI" id="CHEBI:16708"/>
        <dbReference type="ChEBI" id="CHEBI:17509"/>
        <dbReference type="ChEBI" id="CHEBI:43474"/>
        <dbReference type="ChEBI" id="CHEBI:58533"/>
        <dbReference type="EC" id="2.4.2.28"/>
    </reaction>
    <physiologicalReaction direction="left-to-right" evidence="10">
        <dbReference type="Rhea" id="RHEA:11853"/>
    </physiologicalReaction>
</comment>
<keyword evidence="5" id="KW-0479">Metal-binding</keyword>
<dbReference type="PANTHER" id="PTHR30616">
    <property type="entry name" value="UNCHARACTERIZED PROTEIN YFIH"/>
    <property type="match status" value="1"/>
</dbReference>
<dbReference type="Proteomes" id="UP000095594">
    <property type="component" value="Unassembled WGS sequence"/>
</dbReference>
<dbReference type="GO" id="GO:0016787">
    <property type="term" value="F:hydrolase activity"/>
    <property type="evidence" value="ECO:0007669"/>
    <property type="project" value="UniProtKB-KW"/>
</dbReference>
<evidence type="ECO:0000313" key="12">
    <source>
        <dbReference type="EMBL" id="CUN65776.1"/>
    </source>
</evidence>
<keyword evidence="6" id="KW-0378">Hydrolase</keyword>
<proteinExistence type="inferred from homology"/>
<dbReference type="InterPro" id="IPR003730">
    <property type="entry name" value="Cu_polyphenol_OxRdtase"/>
</dbReference>
<dbReference type="RefSeq" id="WP_055263199.1">
    <property type="nucleotide sequence ID" value="NZ_CABIXQ010000002.1"/>
</dbReference>
<evidence type="ECO:0000256" key="9">
    <source>
        <dbReference type="ARBA" id="ARBA00048968"/>
    </source>
</evidence>
<dbReference type="CDD" id="cd16833">
    <property type="entry name" value="YfiH"/>
    <property type="match status" value="1"/>
</dbReference>
<evidence type="ECO:0000256" key="1">
    <source>
        <dbReference type="ARBA" id="ARBA00000553"/>
    </source>
</evidence>
<dbReference type="SUPFAM" id="SSF64438">
    <property type="entry name" value="CNF1/YfiH-like putative cysteine hydrolases"/>
    <property type="match status" value="1"/>
</dbReference>
<keyword evidence="4" id="KW-0808">Transferase</keyword>
<dbReference type="EMBL" id="CYZX01000002">
    <property type="protein sequence ID" value="CUN65776.1"/>
    <property type="molecule type" value="Genomic_DNA"/>
</dbReference>
<evidence type="ECO:0000256" key="3">
    <source>
        <dbReference type="ARBA" id="ARBA00007353"/>
    </source>
</evidence>
<evidence type="ECO:0000256" key="2">
    <source>
        <dbReference type="ARBA" id="ARBA00003215"/>
    </source>
</evidence>
<dbReference type="OrthoDB" id="4279at2"/>
<accession>A0A173YRE3</accession>
<evidence type="ECO:0000256" key="11">
    <source>
        <dbReference type="RuleBase" id="RU361274"/>
    </source>
</evidence>
<evidence type="ECO:0000256" key="8">
    <source>
        <dbReference type="ARBA" id="ARBA00047989"/>
    </source>
</evidence>
<comment type="function">
    <text evidence="2">Purine nucleoside enzyme that catalyzes the phosphorolysis of adenosine and inosine nucleosides, yielding D-ribose 1-phosphate and the respective free bases, adenine and hypoxanthine. Also catalyzes the phosphorolysis of S-methyl-5'-thioadenosine into adenine and S-methyl-5-thio-alpha-D-ribose 1-phosphate. Also has adenosine deaminase activity.</text>
</comment>
<name>A0A173YRE3_9CLOT</name>
<dbReference type="NCBIfam" id="TIGR00726">
    <property type="entry name" value="peptidoglycan editing factor PgeF"/>
    <property type="match status" value="1"/>
</dbReference>
<dbReference type="Gene3D" id="3.60.140.10">
    <property type="entry name" value="CNF1/YfiH-like putative cysteine hydrolases"/>
    <property type="match status" value="1"/>
</dbReference>
<evidence type="ECO:0000256" key="6">
    <source>
        <dbReference type="ARBA" id="ARBA00022801"/>
    </source>
</evidence>
<evidence type="ECO:0000256" key="4">
    <source>
        <dbReference type="ARBA" id="ARBA00022679"/>
    </source>
</evidence>
<sequence length="245" mass="28537">MKKININNLKVFKDFLVIEGEKVDVVFSTAKDSRSFNRNTEEGQKNINSLKEDFNVNEVVYLHQIHSDNVFVFEGDAEEFREYEGDSIITKEEKVIIGAFTADCVPVILVDEREGVIAAIHSGWKGTFNSITKKTIEKMIQEYDVKIENIKVYIGPHIRQCCYEVSEELKESFLNKTKINENELFKGRNLSMERCILEDLRNINIKEDNIYTINLCTYCEKDIKLFSYRKSVGTYGRLFTFAYKK</sequence>
<dbReference type="Pfam" id="PF02578">
    <property type="entry name" value="Cu-oxidase_4"/>
    <property type="match status" value="1"/>
</dbReference>
<comment type="catalytic activity">
    <reaction evidence="8">
        <text>adenosine + H2O + H(+) = inosine + NH4(+)</text>
        <dbReference type="Rhea" id="RHEA:24408"/>
        <dbReference type="ChEBI" id="CHEBI:15377"/>
        <dbReference type="ChEBI" id="CHEBI:15378"/>
        <dbReference type="ChEBI" id="CHEBI:16335"/>
        <dbReference type="ChEBI" id="CHEBI:17596"/>
        <dbReference type="ChEBI" id="CHEBI:28938"/>
        <dbReference type="EC" id="3.5.4.4"/>
    </reaction>
    <physiologicalReaction direction="left-to-right" evidence="8">
        <dbReference type="Rhea" id="RHEA:24409"/>
    </physiologicalReaction>
</comment>
<gene>
    <name evidence="12" type="primary">yfiH</name>
    <name evidence="12" type="ORF">ERS852471_00289</name>
</gene>
<comment type="catalytic activity">
    <reaction evidence="9">
        <text>adenosine + phosphate = alpha-D-ribose 1-phosphate + adenine</text>
        <dbReference type="Rhea" id="RHEA:27642"/>
        <dbReference type="ChEBI" id="CHEBI:16335"/>
        <dbReference type="ChEBI" id="CHEBI:16708"/>
        <dbReference type="ChEBI" id="CHEBI:43474"/>
        <dbReference type="ChEBI" id="CHEBI:57720"/>
        <dbReference type="EC" id="2.4.2.1"/>
    </reaction>
    <physiologicalReaction direction="left-to-right" evidence="9">
        <dbReference type="Rhea" id="RHEA:27643"/>
    </physiologicalReaction>
</comment>
<evidence type="ECO:0000256" key="7">
    <source>
        <dbReference type="ARBA" id="ARBA00022833"/>
    </source>
</evidence>
<evidence type="ECO:0000313" key="13">
    <source>
        <dbReference type="Proteomes" id="UP000095594"/>
    </source>
</evidence>
<protein>
    <recommendedName>
        <fullName evidence="11">Purine nucleoside phosphorylase</fullName>
    </recommendedName>
</protein>
<comment type="similarity">
    <text evidence="3 11">Belongs to the purine nucleoside phosphorylase YfiH/LACC1 family.</text>
</comment>
<dbReference type="AlphaFoldDB" id="A0A173YRE3"/>
<dbReference type="PANTHER" id="PTHR30616:SF2">
    <property type="entry name" value="PURINE NUCLEOSIDE PHOSPHORYLASE LACC1"/>
    <property type="match status" value="1"/>
</dbReference>
<evidence type="ECO:0000256" key="5">
    <source>
        <dbReference type="ARBA" id="ARBA00022723"/>
    </source>
</evidence>
<dbReference type="GO" id="GO:0017061">
    <property type="term" value="F:S-methyl-5-thioadenosine phosphorylase activity"/>
    <property type="evidence" value="ECO:0007669"/>
    <property type="project" value="UniProtKB-EC"/>
</dbReference>
<dbReference type="InterPro" id="IPR011324">
    <property type="entry name" value="Cytotoxic_necrot_fac-like_cat"/>
</dbReference>
<organism evidence="12 13">
    <name type="scientific">Clostridium disporicum</name>
    <dbReference type="NCBI Taxonomy" id="84024"/>
    <lineage>
        <taxon>Bacteria</taxon>
        <taxon>Bacillati</taxon>
        <taxon>Bacillota</taxon>
        <taxon>Clostridia</taxon>
        <taxon>Eubacteriales</taxon>
        <taxon>Clostridiaceae</taxon>
        <taxon>Clostridium</taxon>
    </lineage>
</organism>
<comment type="catalytic activity">
    <reaction evidence="1">
        <text>inosine + phosphate = alpha-D-ribose 1-phosphate + hypoxanthine</text>
        <dbReference type="Rhea" id="RHEA:27646"/>
        <dbReference type="ChEBI" id="CHEBI:17368"/>
        <dbReference type="ChEBI" id="CHEBI:17596"/>
        <dbReference type="ChEBI" id="CHEBI:43474"/>
        <dbReference type="ChEBI" id="CHEBI:57720"/>
        <dbReference type="EC" id="2.4.2.1"/>
    </reaction>
    <physiologicalReaction direction="left-to-right" evidence="1">
        <dbReference type="Rhea" id="RHEA:27647"/>
    </physiologicalReaction>
</comment>
<keyword evidence="7" id="KW-0862">Zinc</keyword>